<feature type="region of interest" description="Disordered" evidence="1">
    <location>
        <begin position="36"/>
        <end position="58"/>
    </location>
</feature>
<organism evidence="2 3">
    <name type="scientific">Gossypium australe</name>
    <dbReference type="NCBI Taxonomy" id="47621"/>
    <lineage>
        <taxon>Eukaryota</taxon>
        <taxon>Viridiplantae</taxon>
        <taxon>Streptophyta</taxon>
        <taxon>Embryophyta</taxon>
        <taxon>Tracheophyta</taxon>
        <taxon>Spermatophyta</taxon>
        <taxon>Magnoliopsida</taxon>
        <taxon>eudicotyledons</taxon>
        <taxon>Gunneridae</taxon>
        <taxon>Pentapetalae</taxon>
        <taxon>rosids</taxon>
        <taxon>malvids</taxon>
        <taxon>Malvales</taxon>
        <taxon>Malvaceae</taxon>
        <taxon>Malvoideae</taxon>
        <taxon>Gossypium</taxon>
    </lineage>
</organism>
<sequence>MGLQLTVGKGALPGKGLKKYLQRRVEAPILTDKQDRFGLGYKPDKRQKKKELEKKQERRRVRLSGGEVKWEPMTFPHISRTFVSRGTIYPKQKMSGKETVEEMLGNLSINAIFEEGIRKENLSGIFPYIPGNINDMSNIVTNLRSHFEQDMFPEEPQDFEDDRDCNLSPDLLMMVKQDEKQILPYKESIEIVSLREENEMKIGACIIAKTKRDLIELLQEFKDVFA</sequence>
<reference evidence="3" key="1">
    <citation type="journal article" date="2019" name="Plant Biotechnol. J.">
        <title>Genome sequencing of the Australian wild diploid species Gossypium australe highlights disease resistance and delayed gland morphogenesis.</title>
        <authorList>
            <person name="Cai Y."/>
            <person name="Cai X."/>
            <person name="Wang Q."/>
            <person name="Wang P."/>
            <person name="Zhang Y."/>
            <person name="Cai C."/>
            <person name="Xu Y."/>
            <person name="Wang K."/>
            <person name="Zhou Z."/>
            <person name="Wang C."/>
            <person name="Geng S."/>
            <person name="Li B."/>
            <person name="Dong Q."/>
            <person name="Hou Y."/>
            <person name="Wang H."/>
            <person name="Ai P."/>
            <person name="Liu Z."/>
            <person name="Yi F."/>
            <person name="Sun M."/>
            <person name="An G."/>
            <person name="Cheng J."/>
            <person name="Zhang Y."/>
            <person name="Shi Q."/>
            <person name="Xie Y."/>
            <person name="Shi X."/>
            <person name="Chang Y."/>
            <person name="Huang F."/>
            <person name="Chen Y."/>
            <person name="Hong S."/>
            <person name="Mi L."/>
            <person name="Sun Q."/>
            <person name="Zhang L."/>
            <person name="Zhou B."/>
            <person name="Peng R."/>
            <person name="Zhang X."/>
            <person name="Liu F."/>
        </authorList>
    </citation>
    <scope>NUCLEOTIDE SEQUENCE [LARGE SCALE GENOMIC DNA]</scope>
    <source>
        <strain evidence="3">cv. PA1801</strain>
    </source>
</reference>
<evidence type="ECO:0000313" key="2">
    <source>
        <dbReference type="EMBL" id="KAA3466685.1"/>
    </source>
</evidence>
<name>A0A5B6VBX3_9ROSI</name>
<protein>
    <submittedName>
        <fullName evidence="2">Cytochrome P450 CYP749A22-like protein</fullName>
    </submittedName>
</protein>
<evidence type="ECO:0000313" key="3">
    <source>
        <dbReference type="Proteomes" id="UP000325315"/>
    </source>
</evidence>
<dbReference type="EMBL" id="SMMG02000007">
    <property type="protein sequence ID" value="KAA3466685.1"/>
    <property type="molecule type" value="Genomic_DNA"/>
</dbReference>
<comment type="caution">
    <text evidence="2">The sequence shown here is derived from an EMBL/GenBank/DDBJ whole genome shotgun (WGS) entry which is preliminary data.</text>
</comment>
<dbReference type="PANTHER" id="PTHR32108">
    <property type="entry name" value="DNA-DIRECTED RNA POLYMERASE SUBUNIT ALPHA"/>
    <property type="match status" value="1"/>
</dbReference>
<gene>
    <name evidence="2" type="ORF">EPI10_001757</name>
</gene>
<dbReference type="Proteomes" id="UP000325315">
    <property type="component" value="Unassembled WGS sequence"/>
</dbReference>
<accession>A0A5B6VBX3</accession>
<dbReference type="AlphaFoldDB" id="A0A5B6VBX3"/>
<keyword evidence="3" id="KW-1185">Reference proteome</keyword>
<dbReference type="PANTHER" id="PTHR32108:SF5">
    <property type="entry name" value="DYNACTIN SUBUNIT 1-LIKE"/>
    <property type="match status" value="1"/>
</dbReference>
<evidence type="ECO:0000256" key="1">
    <source>
        <dbReference type="SAM" id="MobiDB-lite"/>
    </source>
</evidence>
<proteinExistence type="predicted"/>